<dbReference type="GO" id="GO:0000287">
    <property type="term" value="F:magnesium ion binding"/>
    <property type="evidence" value="ECO:0007669"/>
    <property type="project" value="InterPro"/>
</dbReference>
<dbReference type="InterPro" id="IPR036918">
    <property type="entry name" value="Pyrv_Knase_C_sf"/>
</dbReference>
<keyword evidence="2" id="KW-0808">Transferase</keyword>
<feature type="non-terminal residue" evidence="2">
    <location>
        <position position="1"/>
    </location>
</feature>
<dbReference type="Proteomes" id="UP000478052">
    <property type="component" value="Unassembled WGS sequence"/>
</dbReference>
<dbReference type="GO" id="GO:0016301">
    <property type="term" value="F:kinase activity"/>
    <property type="evidence" value="ECO:0007669"/>
    <property type="project" value="UniProtKB-KW"/>
</dbReference>
<gene>
    <name evidence="2" type="ORF">FWK35_00037562</name>
</gene>
<accession>A0A6G0WUY1</accession>
<dbReference type="EMBL" id="VUJU01008409">
    <property type="protein sequence ID" value="KAF0731274.1"/>
    <property type="molecule type" value="Genomic_DNA"/>
</dbReference>
<dbReference type="SUPFAM" id="SSF52935">
    <property type="entry name" value="PK C-terminal domain-like"/>
    <property type="match status" value="1"/>
</dbReference>
<protein>
    <submittedName>
        <fullName evidence="2">Pyruvate kinase-like</fullName>
    </submittedName>
</protein>
<evidence type="ECO:0000259" key="1">
    <source>
        <dbReference type="Pfam" id="PF02887"/>
    </source>
</evidence>
<sequence>SKPKIDPVYAISIGCVEVSFKCHAAAIIVITTSGMSARLIARYRPRCPILAIVRHGKSARKLSVWRNVIAVQYIDPIENIWSKEIENRTRFAMDFGKRKGILNQGDLVLHMSCSKQNAGFANTMSLFYVSAGDFVNA</sequence>
<keyword evidence="2" id="KW-0418">Kinase</keyword>
<dbReference type="GO" id="GO:0004743">
    <property type="term" value="F:pyruvate kinase activity"/>
    <property type="evidence" value="ECO:0007669"/>
    <property type="project" value="InterPro"/>
</dbReference>
<proteinExistence type="predicted"/>
<comment type="caution">
    <text evidence="2">The sequence shown here is derived from an EMBL/GenBank/DDBJ whole genome shotgun (WGS) entry which is preliminary data.</text>
</comment>
<dbReference type="InterPro" id="IPR001697">
    <property type="entry name" value="Pyr_Knase"/>
</dbReference>
<dbReference type="PANTHER" id="PTHR11817">
    <property type="entry name" value="PYRUVATE KINASE"/>
    <property type="match status" value="1"/>
</dbReference>
<dbReference type="Gene3D" id="3.40.1380.20">
    <property type="entry name" value="Pyruvate kinase, C-terminal domain"/>
    <property type="match status" value="1"/>
</dbReference>
<organism evidence="2 3">
    <name type="scientific">Aphis craccivora</name>
    <name type="common">Cowpea aphid</name>
    <dbReference type="NCBI Taxonomy" id="307492"/>
    <lineage>
        <taxon>Eukaryota</taxon>
        <taxon>Metazoa</taxon>
        <taxon>Ecdysozoa</taxon>
        <taxon>Arthropoda</taxon>
        <taxon>Hexapoda</taxon>
        <taxon>Insecta</taxon>
        <taxon>Pterygota</taxon>
        <taxon>Neoptera</taxon>
        <taxon>Paraneoptera</taxon>
        <taxon>Hemiptera</taxon>
        <taxon>Sternorrhyncha</taxon>
        <taxon>Aphidomorpha</taxon>
        <taxon>Aphidoidea</taxon>
        <taxon>Aphididae</taxon>
        <taxon>Aphidini</taxon>
        <taxon>Aphis</taxon>
        <taxon>Aphis</taxon>
    </lineage>
</organism>
<reference evidence="2 3" key="1">
    <citation type="submission" date="2019-08" db="EMBL/GenBank/DDBJ databases">
        <title>Whole genome of Aphis craccivora.</title>
        <authorList>
            <person name="Voronova N.V."/>
            <person name="Shulinski R.S."/>
            <person name="Bandarenka Y.V."/>
            <person name="Zhorov D.G."/>
            <person name="Warner D."/>
        </authorList>
    </citation>
    <scope>NUCLEOTIDE SEQUENCE [LARGE SCALE GENOMIC DNA]</scope>
    <source>
        <strain evidence="2">180601</strain>
        <tissue evidence="2">Whole Body</tissue>
    </source>
</reference>
<dbReference type="Pfam" id="PF02887">
    <property type="entry name" value="PK_C"/>
    <property type="match status" value="1"/>
</dbReference>
<dbReference type="OrthoDB" id="108365at2759"/>
<dbReference type="GO" id="GO:0030955">
    <property type="term" value="F:potassium ion binding"/>
    <property type="evidence" value="ECO:0007669"/>
    <property type="project" value="InterPro"/>
</dbReference>
<evidence type="ECO:0000313" key="2">
    <source>
        <dbReference type="EMBL" id="KAF0731274.1"/>
    </source>
</evidence>
<name>A0A6G0WUY1_APHCR</name>
<dbReference type="InterPro" id="IPR015795">
    <property type="entry name" value="Pyrv_Knase_C"/>
</dbReference>
<dbReference type="AlphaFoldDB" id="A0A6G0WUY1"/>
<evidence type="ECO:0000313" key="3">
    <source>
        <dbReference type="Proteomes" id="UP000478052"/>
    </source>
</evidence>
<keyword evidence="2" id="KW-0670">Pyruvate</keyword>
<keyword evidence="3" id="KW-1185">Reference proteome</keyword>
<feature type="domain" description="Pyruvate kinase C-terminal" evidence="1">
    <location>
        <begin position="10"/>
        <end position="125"/>
    </location>
</feature>